<proteinExistence type="predicted"/>
<dbReference type="SUPFAM" id="SSF55136">
    <property type="entry name" value="Probable bacterial effector-binding domain"/>
    <property type="match status" value="1"/>
</dbReference>
<name>A0A0M0LKI7_9BACL</name>
<reference evidence="3" key="1">
    <citation type="submission" date="2015-08" db="EMBL/GenBank/DDBJ databases">
        <title>Fjat-10028 dsm 16317.</title>
        <authorList>
            <person name="Liu B."/>
            <person name="Wang J."/>
            <person name="Zhu Y."/>
            <person name="Liu G."/>
            <person name="Chen Q."/>
            <person name="Chen Z."/>
            <person name="Lan J."/>
            <person name="Che J."/>
            <person name="Ge C."/>
            <person name="Shi H."/>
            <person name="Pan Z."/>
            <person name="Liu X."/>
        </authorList>
    </citation>
    <scope>NUCLEOTIDE SEQUENCE [LARGE SCALE GENOMIC DNA]</scope>
    <source>
        <strain evidence="3">DSM 16317</strain>
    </source>
</reference>
<dbReference type="GeneID" id="301134820"/>
<dbReference type="EMBL" id="LILB01000001">
    <property type="protein sequence ID" value="KOO51228.1"/>
    <property type="molecule type" value="Genomic_DNA"/>
</dbReference>
<dbReference type="AlphaFoldDB" id="A0A0M0LKI7"/>
<gene>
    <name evidence="2" type="ORF">AMD00_01620</name>
</gene>
<dbReference type="STRING" id="263475.AMD00_01620"/>
<dbReference type="Proteomes" id="UP000036867">
    <property type="component" value="Unassembled WGS sequence"/>
</dbReference>
<dbReference type="OrthoDB" id="9773308at2"/>
<sequence length="137" mass="15344">MQTRIEEIDGLVVKGLSIHQGKTSDIPEKWEELANVLEGYNVSQDVSYGVCIQMNEDGLDYVAGIDDHLLPDEITAVTVKIPKGRYLVGKVDGGIGQIQETFRKLFSNQDVTHRPSMSFEKYIGQDIHDIEAWVPIV</sequence>
<evidence type="ECO:0000313" key="2">
    <source>
        <dbReference type="EMBL" id="KOO51228.1"/>
    </source>
</evidence>
<keyword evidence="3" id="KW-1185">Reference proteome</keyword>
<protein>
    <submittedName>
        <fullName evidence="2">MerR family transcriptional regulator</fullName>
    </submittedName>
</protein>
<dbReference type="RefSeq" id="WP_053415356.1">
    <property type="nucleotide sequence ID" value="NZ_JBCMNK010000002.1"/>
</dbReference>
<evidence type="ECO:0000313" key="3">
    <source>
        <dbReference type="Proteomes" id="UP000036867"/>
    </source>
</evidence>
<evidence type="ECO:0000259" key="1">
    <source>
        <dbReference type="Pfam" id="PF14526"/>
    </source>
</evidence>
<dbReference type="Pfam" id="PF14526">
    <property type="entry name" value="Cass2"/>
    <property type="match status" value="1"/>
</dbReference>
<organism evidence="2 3">
    <name type="scientific">Viridibacillus arvi</name>
    <dbReference type="NCBI Taxonomy" id="263475"/>
    <lineage>
        <taxon>Bacteria</taxon>
        <taxon>Bacillati</taxon>
        <taxon>Bacillota</taxon>
        <taxon>Bacilli</taxon>
        <taxon>Bacillales</taxon>
        <taxon>Caryophanaceae</taxon>
        <taxon>Viridibacillus</taxon>
    </lineage>
</organism>
<feature type="domain" description="Integron-associated effector binding protein" evidence="1">
    <location>
        <begin position="4"/>
        <end position="136"/>
    </location>
</feature>
<dbReference type="InterPro" id="IPR029441">
    <property type="entry name" value="Cass2"/>
</dbReference>
<dbReference type="Gene3D" id="3.20.80.10">
    <property type="entry name" value="Regulatory factor, effector binding domain"/>
    <property type="match status" value="1"/>
</dbReference>
<accession>A0A0M0LKI7</accession>
<comment type="caution">
    <text evidence="2">The sequence shown here is derived from an EMBL/GenBank/DDBJ whole genome shotgun (WGS) entry which is preliminary data.</text>
</comment>
<dbReference type="InterPro" id="IPR011256">
    <property type="entry name" value="Reg_factor_effector_dom_sf"/>
</dbReference>